<organism evidence="1 2">
    <name type="scientific">Parasediminibacterium paludis</name>
    <dbReference type="NCBI Taxonomy" id="908966"/>
    <lineage>
        <taxon>Bacteria</taxon>
        <taxon>Pseudomonadati</taxon>
        <taxon>Bacteroidota</taxon>
        <taxon>Chitinophagia</taxon>
        <taxon>Chitinophagales</taxon>
        <taxon>Chitinophagaceae</taxon>
        <taxon>Parasediminibacterium</taxon>
    </lineage>
</organism>
<comment type="caution">
    <text evidence="1">The sequence shown here is derived from an EMBL/GenBank/DDBJ whole genome shotgun (WGS) entry which is preliminary data.</text>
</comment>
<dbReference type="RefSeq" id="WP_379011859.1">
    <property type="nucleotide sequence ID" value="NZ_JBHSDC010000002.1"/>
</dbReference>
<proteinExistence type="predicted"/>
<reference evidence="2" key="1">
    <citation type="journal article" date="2019" name="Int. J. Syst. Evol. Microbiol.">
        <title>The Global Catalogue of Microorganisms (GCM) 10K type strain sequencing project: providing services to taxonomists for standard genome sequencing and annotation.</title>
        <authorList>
            <consortium name="The Broad Institute Genomics Platform"/>
            <consortium name="The Broad Institute Genome Sequencing Center for Infectious Disease"/>
            <person name="Wu L."/>
            <person name="Ma J."/>
        </authorList>
    </citation>
    <scope>NUCLEOTIDE SEQUENCE [LARGE SCALE GENOMIC DNA]</scope>
    <source>
        <strain evidence="2">CECT 8010</strain>
    </source>
</reference>
<keyword evidence="2" id="KW-1185">Reference proteome</keyword>
<protein>
    <submittedName>
        <fullName evidence="1">Uncharacterized protein</fullName>
    </submittedName>
</protein>
<dbReference type="EMBL" id="JBHSDC010000002">
    <property type="protein sequence ID" value="MFC4230592.1"/>
    <property type="molecule type" value="Genomic_DNA"/>
</dbReference>
<evidence type="ECO:0000313" key="2">
    <source>
        <dbReference type="Proteomes" id="UP001595906"/>
    </source>
</evidence>
<dbReference type="Proteomes" id="UP001595906">
    <property type="component" value="Unassembled WGS sequence"/>
</dbReference>
<name>A0ABV8PRF8_9BACT</name>
<gene>
    <name evidence="1" type="ORF">ACFOW1_01730</name>
</gene>
<accession>A0ABV8PRF8</accession>
<sequence>MNAYQESLQNAINNCENYIQESFSQNVFLGQSIVLLIQKVKRDIAKEQNEQKYLDELNKAILDLEKTKQLYQEKEDTIGIVETTTSIKTLELCKQNFNELIIYSHVKEGDYISARLDKACAIVGLRICARKV</sequence>
<evidence type="ECO:0000313" key="1">
    <source>
        <dbReference type="EMBL" id="MFC4230592.1"/>
    </source>
</evidence>